<name>A0AAE0N8M4_9PEZI</name>
<comment type="caution">
    <text evidence="1">The sequence shown here is derived from an EMBL/GenBank/DDBJ whole genome shotgun (WGS) entry which is preliminary data.</text>
</comment>
<keyword evidence="2" id="KW-1185">Reference proteome</keyword>
<reference evidence="1" key="2">
    <citation type="submission" date="2023-06" db="EMBL/GenBank/DDBJ databases">
        <authorList>
            <consortium name="Lawrence Berkeley National Laboratory"/>
            <person name="Haridas S."/>
            <person name="Hensen N."/>
            <person name="Bonometti L."/>
            <person name="Westerberg I."/>
            <person name="Brannstrom I.O."/>
            <person name="Guillou S."/>
            <person name="Cros-Aarteil S."/>
            <person name="Calhoun S."/>
            <person name="Kuo A."/>
            <person name="Mondo S."/>
            <person name="Pangilinan J."/>
            <person name="Riley R."/>
            <person name="Labutti K."/>
            <person name="Andreopoulos B."/>
            <person name="Lipzen A."/>
            <person name="Chen C."/>
            <person name="Yanf M."/>
            <person name="Daum C."/>
            <person name="Ng V."/>
            <person name="Clum A."/>
            <person name="Steindorff A."/>
            <person name="Ohm R."/>
            <person name="Martin F."/>
            <person name="Silar P."/>
            <person name="Natvig D."/>
            <person name="Lalanne C."/>
            <person name="Gautier V."/>
            <person name="Ament-Velasquez S.L."/>
            <person name="Kruys A."/>
            <person name="Hutchinson M.I."/>
            <person name="Powell A.J."/>
            <person name="Barry K."/>
            <person name="Miller A.N."/>
            <person name="Grigoriev I.V."/>
            <person name="Debuchy R."/>
            <person name="Gladieux P."/>
            <person name="Thoren M.H."/>
            <person name="Johannesson H."/>
        </authorList>
    </citation>
    <scope>NUCLEOTIDE SEQUENCE</scope>
    <source>
        <strain evidence="1">CBS 958.72</strain>
    </source>
</reference>
<reference evidence="1" key="1">
    <citation type="journal article" date="2023" name="Mol. Phylogenet. Evol.">
        <title>Genome-scale phylogeny and comparative genomics of the fungal order Sordariales.</title>
        <authorList>
            <person name="Hensen N."/>
            <person name="Bonometti L."/>
            <person name="Westerberg I."/>
            <person name="Brannstrom I.O."/>
            <person name="Guillou S."/>
            <person name="Cros-Aarteil S."/>
            <person name="Calhoun S."/>
            <person name="Haridas S."/>
            <person name="Kuo A."/>
            <person name="Mondo S."/>
            <person name="Pangilinan J."/>
            <person name="Riley R."/>
            <person name="LaButti K."/>
            <person name="Andreopoulos B."/>
            <person name="Lipzen A."/>
            <person name="Chen C."/>
            <person name="Yan M."/>
            <person name="Daum C."/>
            <person name="Ng V."/>
            <person name="Clum A."/>
            <person name="Steindorff A."/>
            <person name="Ohm R.A."/>
            <person name="Martin F."/>
            <person name="Silar P."/>
            <person name="Natvig D.O."/>
            <person name="Lalanne C."/>
            <person name="Gautier V."/>
            <person name="Ament-Velasquez S.L."/>
            <person name="Kruys A."/>
            <person name="Hutchinson M.I."/>
            <person name="Powell A.J."/>
            <person name="Barry K."/>
            <person name="Miller A.N."/>
            <person name="Grigoriev I.V."/>
            <person name="Debuchy R."/>
            <person name="Gladieux P."/>
            <person name="Hiltunen Thoren M."/>
            <person name="Johannesson H."/>
        </authorList>
    </citation>
    <scope>NUCLEOTIDE SEQUENCE</scope>
    <source>
        <strain evidence="1">CBS 958.72</strain>
    </source>
</reference>
<proteinExistence type="predicted"/>
<dbReference type="EMBL" id="JAULSN010000004">
    <property type="protein sequence ID" value="KAK3374280.1"/>
    <property type="molecule type" value="Genomic_DNA"/>
</dbReference>
<evidence type="ECO:0000313" key="2">
    <source>
        <dbReference type="Proteomes" id="UP001287356"/>
    </source>
</evidence>
<organism evidence="1 2">
    <name type="scientific">Lasiosphaeria ovina</name>
    <dbReference type="NCBI Taxonomy" id="92902"/>
    <lineage>
        <taxon>Eukaryota</taxon>
        <taxon>Fungi</taxon>
        <taxon>Dikarya</taxon>
        <taxon>Ascomycota</taxon>
        <taxon>Pezizomycotina</taxon>
        <taxon>Sordariomycetes</taxon>
        <taxon>Sordariomycetidae</taxon>
        <taxon>Sordariales</taxon>
        <taxon>Lasiosphaeriaceae</taxon>
        <taxon>Lasiosphaeria</taxon>
    </lineage>
</organism>
<protein>
    <submittedName>
        <fullName evidence="1">Uncharacterized protein</fullName>
    </submittedName>
</protein>
<evidence type="ECO:0000313" key="1">
    <source>
        <dbReference type="EMBL" id="KAK3374280.1"/>
    </source>
</evidence>
<sequence>MASKNHGADSQLLSIKILEIEGSLNSRNQNITDIKTRCTLAISIRQEEQGILLYTDSQICSLGIVRDCTNSPMAHLSAISLFYVRKYSIDRDDGIIFGLAEEYNVSIEFEPIGDGWLLMDIFSDEDVSRRSLPPQH</sequence>
<accession>A0AAE0N8M4</accession>
<gene>
    <name evidence="1" type="ORF">B0T24DRAFT_704579</name>
</gene>
<dbReference type="AlphaFoldDB" id="A0AAE0N8M4"/>
<dbReference type="Proteomes" id="UP001287356">
    <property type="component" value="Unassembled WGS sequence"/>
</dbReference>